<dbReference type="EMBL" id="KZ613937">
    <property type="protein sequence ID" value="PMD48844.1"/>
    <property type="molecule type" value="Genomic_DNA"/>
</dbReference>
<evidence type="ECO:0000259" key="2">
    <source>
        <dbReference type="Pfam" id="PF20150"/>
    </source>
</evidence>
<protein>
    <recommendedName>
        <fullName evidence="2">2EXR domain-containing protein</fullName>
    </recommendedName>
</protein>
<gene>
    <name evidence="3" type="ORF">L207DRAFT_575493</name>
</gene>
<accession>A0A2J6SDJ8</accession>
<dbReference type="AlphaFoldDB" id="A0A2J6SDJ8"/>
<name>A0A2J6SDJ8_HYAVF</name>
<dbReference type="Pfam" id="PF20150">
    <property type="entry name" value="2EXR"/>
    <property type="match status" value="1"/>
</dbReference>
<dbReference type="InterPro" id="IPR045518">
    <property type="entry name" value="2EXR"/>
</dbReference>
<evidence type="ECO:0000313" key="3">
    <source>
        <dbReference type="EMBL" id="PMD48844.1"/>
    </source>
</evidence>
<feature type="region of interest" description="Disordered" evidence="1">
    <location>
        <begin position="1"/>
        <end position="22"/>
    </location>
</feature>
<sequence length="236" mass="26540">MTGADTMASATERGTAAPSAPTGFTLFPKLPTELRLKIFRHALPVGPKGFRMLRVICEELITQSTTKVQITKTAWADDEAGRVNLPKSNSWFVFRLLEHRHNSYVRDASLLSASNESRGTYLKHFNGSLKTAKGGLIRFSKEDFVYIRNLNETIRNEEIMRILFHGNGSQILECHNLALPSDVLDLMWNAMHEVRQVNWDRFMCFLALCKTAAVVGPVWNDSESLLEKEAATATKP</sequence>
<dbReference type="Proteomes" id="UP000235786">
    <property type="component" value="Unassembled WGS sequence"/>
</dbReference>
<dbReference type="OrthoDB" id="3469466at2759"/>
<evidence type="ECO:0000256" key="1">
    <source>
        <dbReference type="SAM" id="MobiDB-lite"/>
    </source>
</evidence>
<feature type="domain" description="2EXR" evidence="2">
    <location>
        <begin position="24"/>
        <end position="140"/>
    </location>
</feature>
<keyword evidence="4" id="KW-1185">Reference proteome</keyword>
<organism evidence="3 4">
    <name type="scientific">Hyaloscypha variabilis (strain UAMH 11265 / GT02V1 / F)</name>
    <name type="common">Meliniomyces variabilis</name>
    <dbReference type="NCBI Taxonomy" id="1149755"/>
    <lineage>
        <taxon>Eukaryota</taxon>
        <taxon>Fungi</taxon>
        <taxon>Dikarya</taxon>
        <taxon>Ascomycota</taxon>
        <taxon>Pezizomycotina</taxon>
        <taxon>Leotiomycetes</taxon>
        <taxon>Helotiales</taxon>
        <taxon>Hyaloscyphaceae</taxon>
        <taxon>Hyaloscypha</taxon>
        <taxon>Hyaloscypha variabilis</taxon>
    </lineage>
</organism>
<proteinExistence type="predicted"/>
<evidence type="ECO:0000313" key="4">
    <source>
        <dbReference type="Proteomes" id="UP000235786"/>
    </source>
</evidence>
<reference evidence="3 4" key="1">
    <citation type="submission" date="2016-04" db="EMBL/GenBank/DDBJ databases">
        <title>A degradative enzymes factory behind the ericoid mycorrhizal symbiosis.</title>
        <authorList>
            <consortium name="DOE Joint Genome Institute"/>
            <person name="Martino E."/>
            <person name="Morin E."/>
            <person name="Grelet G."/>
            <person name="Kuo A."/>
            <person name="Kohler A."/>
            <person name="Daghino S."/>
            <person name="Barry K."/>
            <person name="Choi C."/>
            <person name="Cichocki N."/>
            <person name="Clum A."/>
            <person name="Copeland A."/>
            <person name="Hainaut M."/>
            <person name="Haridas S."/>
            <person name="Labutti K."/>
            <person name="Lindquist E."/>
            <person name="Lipzen A."/>
            <person name="Khouja H.-R."/>
            <person name="Murat C."/>
            <person name="Ohm R."/>
            <person name="Olson A."/>
            <person name="Spatafora J."/>
            <person name="Veneault-Fourrey C."/>
            <person name="Henrissat B."/>
            <person name="Grigoriev I."/>
            <person name="Martin F."/>
            <person name="Perotto S."/>
        </authorList>
    </citation>
    <scope>NUCLEOTIDE SEQUENCE [LARGE SCALE GENOMIC DNA]</scope>
    <source>
        <strain evidence="3 4">F</strain>
    </source>
</reference>